<evidence type="ECO:0000256" key="1">
    <source>
        <dbReference type="ARBA" id="ARBA00008857"/>
    </source>
</evidence>
<comment type="similarity">
    <text evidence="1">Belongs to the 'phage' integrase family.</text>
</comment>
<dbReference type="InterPro" id="IPR013762">
    <property type="entry name" value="Integrase-like_cat_sf"/>
</dbReference>
<dbReference type="GO" id="GO:0003677">
    <property type="term" value="F:DNA binding"/>
    <property type="evidence" value="ECO:0007669"/>
    <property type="project" value="InterPro"/>
</dbReference>
<dbReference type="Gene3D" id="1.10.443.10">
    <property type="entry name" value="Intergrase catalytic core"/>
    <property type="match status" value="1"/>
</dbReference>
<dbReference type="CDD" id="cd00801">
    <property type="entry name" value="INT_P4_C"/>
    <property type="match status" value="1"/>
</dbReference>
<evidence type="ECO:0000259" key="4">
    <source>
        <dbReference type="PROSITE" id="PS51898"/>
    </source>
</evidence>
<dbReference type="GO" id="GO:0015074">
    <property type="term" value="P:DNA integration"/>
    <property type="evidence" value="ECO:0007669"/>
    <property type="project" value="UniProtKB-KW"/>
</dbReference>
<protein>
    <submittedName>
        <fullName evidence="5">Phage integrase family protein</fullName>
    </submittedName>
</protein>
<dbReference type="SUPFAM" id="SSF56349">
    <property type="entry name" value="DNA breaking-rejoining enzymes"/>
    <property type="match status" value="1"/>
</dbReference>
<dbReference type="PANTHER" id="PTHR30629">
    <property type="entry name" value="PROPHAGE INTEGRASE"/>
    <property type="match status" value="1"/>
</dbReference>
<feature type="domain" description="Tyr recombinase" evidence="4">
    <location>
        <begin position="39"/>
        <end position="218"/>
    </location>
</feature>
<proteinExistence type="inferred from homology"/>
<dbReference type="Proteomes" id="UP000198575">
    <property type="component" value="Unassembled WGS sequence"/>
</dbReference>
<accession>A0A1I4WMW5</accession>
<dbReference type="PANTHER" id="PTHR30629:SF2">
    <property type="entry name" value="PROPHAGE INTEGRASE INTS-RELATED"/>
    <property type="match status" value="1"/>
</dbReference>
<evidence type="ECO:0000313" key="6">
    <source>
        <dbReference type="Proteomes" id="UP000198575"/>
    </source>
</evidence>
<reference evidence="5 6" key="1">
    <citation type="submission" date="2016-10" db="EMBL/GenBank/DDBJ databases">
        <authorList>
            <person name="de Groot N.N."/>
        </authorList>
    </citation>
    <scope>NUCLEOTIDE SEQUENCE [LARGE SCALE GENOMIC DNA]</scope>
    <source>
        <strain evidence="5 6">CGMCC 1.7659</strain>
    </source>
</reference>
<dbReference type="GO" id="GO:0006310">
    <property type="term" value="P:DNA recombination"/>
    <property type="evidence" value="ECO:0007669"/>
    <property type="project" value="UniProtKB-KW"/>
</dbReference>
<keyword evidence="6" id="KW-1185">Reference proteome</keyword>
<evidence type="ECO:0000256" key="2">
    <source>
        <dbReference type="ARBA" id="ARBA00022908"/>
    </source>
</evidence>
<sequence>MRTTHAATRALFEHARGQAIRIDNPAANINRDTIAPAPPRRKGLSFEGESLAAFVRAIPDDVKGWALRLHLMTGVRPGELCGAAWREFDETAGTWTLPAERTKTGSEYTISLPAQAWELLRRIRDNTQQSAFVFPAARGSDRPIPYQTYRAWLWRVMDALEIPRKTFKPHDLRRTMRGGLALLGVRFEVAERAINHKLPGMAEIYDRNDYAKERKAALAQWADYLDSLRTRANVVPIKKEAAS</sequence>
<keyword evidence="2" id="KW-0229">DNA integration</keyword>
<dbReference type="PROSITE" id="PS51898">
    <property type="entry name" value="TYR_RECOMBINASE"/>
    <property type="match status" value="1"/>
</dbReference>
<dbReference type="AlphaFoldDB" id="A0A1I4WMW5"/>
<dbReference type="Pfam" id="PF00589">
    <property type="entry name" value="Phage_integrase"/>
    <property type="match status" value="1"/>
</dbReference>
<keyword evidence="3" id="KW-0233">DNA recombination</keyword>
<gene>
    <name evidence="5" type="ORF">SAMN05216289_105171</name>
</gene>
<name>A0A1I4WMW5_9GAMM</name>
<dbReference type="InterPro" id="IPR050808">
    <property type="entry name" value="Phage_Integrase"/>
</dbReference>
<evidence type="ECO:0000256" key="3">
    <source>
        <dbReference type="ARBA" id="ARBA00023172"/>
    </source>
</evidence>
<organism evidence="5 6">
    <name type="scientific">Dokdonella immobilis</name>
    <dbReference type="NCBI Taxonomy" id="578942"/>
    <lineage>
        <taxon>Bacteria</taxon>
        <taxon>Pseudomonadati</taxon>
        <taxon>Pseudomonadota</taxon>
        <taxon>Gammaproteobacteria</taxon>
        <taxon>Lysobacterales</taxon>
        <taxon>Rhodanobacteraceae</taxon>
        <taxon>Dokdonella</taxon>
    </lineage>
</organism>
<dbReference type="EMBL" id="FOVF01000005">
    <property type="protein sequence ID" value="SFN14865.1"/>
    <property type="molecule type" value="Genomic_DNA"/>
</dbReference>
<dbReference type="InterPro" id="IPR011010">
    <property type="entry name" value="DNA_brk_join_enz"/>
</dbReference>
<dbReference type="InterPro" id="IPR002104">
    <property type="entry name" value="Integrase_catalytic"/>
</dbReference>
<evidence type="ECO:0000313" key="5">
    <source>
        <dbReference type="EMBL" id="SFN14865.1"/>
    </source>
</evidence>